<dbReference type="Pfam" id="PF22516">
    <property type="entry name" value="PreP_C"/>
    <property type="match status" value="1"/>
</dbReference>
<keyword evidence="3" id="KW-1185">Reference proteome</keyword>
<dbReference type="GO" id="GO:0016485">
    <property type="term" value="P:protein processing"/>
    <property type="evidence" value="ECO:0007669"/>
    <property type="project" value="TreeGrafter"/>
</dbReference>
<dbReference type="InterPro" id="IPR011765">
    <property type="entry name" value="Pept_M16_N"/>
</dbReference>
<evidence type="ECO:0000313" key="2">
    <source>
        <dbReference type="EMBL" id="MBB2184007.1"/>
    </source>
</evidence>
<dbReference type="GO" id="GO:0004222">
    <property type="term" value="F:metalloendopeptidase activity"/>
    <property type="evidence" value="ECO:0007669"/>
    <property type="project" value="TreeGrafter"/>
</dbReference>
<sequence length="980" mass="112470">MNKKIPSSYEFIFEEKLEDLNGIGTLLVHKKTGARVALIANDDKNKVFSIGFRTPPANSTGVAHIIEHSVLCGSKNFPAKDPFVELAKGSLNTFLNAMTYPDKTVYPIASMNDQDFKNLMHVYMDAVLYPNIYDRKEIFLQEGWHYDLESEDAELKYNGVVYNEMKGAFSSPESQLFRLIQNSLFPDTAYGVESGGDPEFIPELSYEEFIDFHKTYYHPSNSYIYLYGDMDFEERLNWLDKEYLNQYDRLEVPSEVQMQKGFDVTKEIEAYYSLSEDEDTKENTYLSLNTVIGTTLDKELGLAFQILDYVLLQAPGAPIKQALLDEGIGKDILGSYEDEILQPTFTIIAKNSEESKKEQFISVIRRVLEELGTKGLDEKSLQAAINFYEFKYREADYGQFPKGLMYGLRAMSSWLYDDKKPFLHLKDTTGYAFLKEKIGTGYYEKLIKEYLLENTHNSVVILKPKKGLLAQKEEELKAKLAAYKATLSKEEIRRLVNDTIQLAEYQETPSTKEELEKIPLLTREDIRREVEPLYNTEHDVNGIKVIHHDIYTNKIAYLRLLFRVDDIPKELLPYASLLSFVLGYSDTQNYSYLELSNEVNIHTGGISANVRSFSIKGNTDTYYPVFEFSTKVLYDKMQEAFRLLQEMIHRTKLDDKKRLKEIVDEMKSKLQMHFNSSGHSVAVDRAMSYYSVHGLFKEVTTGIAFYKFIEDLTENFQTRAEEAIEKMKQLLQMIFTRKNLLISITSDAEGYQRFEEKLPDFTDTLIPHVDEKLFAAYDTSSLKPVCLNEGFKSAMQVQYVARTGNFLKAGFEYTGALKVLKTILSYDYLWINVRVKGGAYGCMCGFSGVDGDAFFTSYRDPNLAETNDIYKRIPEYVKNFYADERDITKYIIGTFSTLDTPLTPQAKGKRSLSMYLAGLTEADLQKERDEVLNVTVSDIQALYKIVQAVLDAGHICVIGNEGKVNDNKDLFKEVKYLMKS</sequence>
<comment type="caution">
    <text evidence="2">The sequence shown here is derived from an EMBL/GenBank/DDBJ whole genome shotgun (WGS) entry which is preliminary data.</text>
</comment>
<dbReference type="AlphaFoldDB" id="A0A839K3R8"/>
<feature type="domain" description="Peptidase M16C associated" evidence="1">
    <location>
        <begin position="462"/>
        <end position="712"/>
    </location>
</feature>
<dbReference type="Gene3D" id="3.30.830.10">
    <property type="entry name" value="Metalloenzyme, LuxS/M16 peptidase-like"/>
    <property type="match status" value="4"/>
</dbReference>
<dbReference type="SMART" id="SM01264">
    <property type="entry name" value="M16C_associated"/>
    <property type="match status" value="1"/>
</dbReference>
<name>A0A839K3R8_9FIRM</name>
<dbReference type="RefSeq" id="WP_228354445.1">
    <property type="nucleotide sequence ID" value="NZ_JACEGA010000001.1"/>
</dbReference>
<dbReference type="InterPro" id="IPR007863">
    <property type="entry name" value="Peptidase_M16_C"/>
</dbReference>
<dbReference type="PANTHER" id="PTHR43016">
    <property type="entry name" value="PRESEQUENCE PROTEASE"/>
    <property type="match status" value="1"/>
</dbReference>
<reference evidence="2 3" key="1">
    <citation type="submission" date="2020-07" db="EMBL/GenBank/DDBJ databases">
        <title>Characterization and genome sequencing of isolate MD1, a novel member within the family Lachnospiraceae.</title>
        <authorList>
            <person name="Rettenmaier R."/>
            <person name="Di Bello L."/>
            <person name="Zinser C."/>
            <person name="Scheitz K."/>
            <person name="Liebl W."/>
            <person name="Zverlov V."/>
        </authorList>
    </citation>
    <scope>NUCLEOTIDE SEQUENCE [LARGE SCALE GENOMIC DNA]</scope>
    <source>
        <strain evidence="2 3">MD1</strain>
    </source>
</reference>
<evidence type="ECO:0000259" key="1">
    <source>
        <dbReference type="SMART" id="SM01264"/>
    </source>
</evidence>
<dbReference type="FunFam" id="3.30.830.10:FF:000034">
    <property type="entry name" value="presequence protease 1, chloroplastic/mitochondrial"/>
    <property type="match status" value="1"/>
</dbReference>
<dbReference type="InterPro" id="IPR013578">
    <property type="entry name" value="Peptidase_M16C_assoc"/>
</dbReference>
<dbReference type="Proteomes" id="UP000574276">
    <property type="component" value="Unassembled WGS sequence"/>
</dbReference>
<dbReference type="SUPFAM" id="SSF63411">
    <property type="entry name" value="LuxS/MPP-like metallohydrolase"/>
    <property type="match status" value="4"/>
</dbReference>
<dbReference type="GO" id="GO:0046872">
    <property type="term" value="F:metal ion binding"/>
    <property type="evidence" value="ECO:0007669"/>
    <property type="project" value="InterPro"/>
</dbReference>
<dbReference type="EMBL" id="JACEGA010000001">
    <property type="protein sequence ID" value="MBB2184007.1"/>
    <property type="molecule type" value="Genomic_DNA"/>
</dbReference>
<dbReference type="Pfam" id="PF05193">
    <property type="entry name" value="Peptidase_M16_C"/>
    <property type="match status" value="1"/>
</dbReference>
<dbReference type="InterPro" id="IPR055130">
    <property type="entry name" value="PreP_C"/>
</dbReference>
<dbReference type="InterPro" id="IPR011249">
    <property type="entry name" value="Metalloenz_LuxS/M16"/>
</dbReference>
<dbReference type="Pfam" id="PF08367">
    <property type="entry name" value="M16C_assoc"/>
    <property type="match status" value="1"/>
</dbReference>
<organism evidence="2 3">
    <name type="scientific">Variimorphobacter saccharofermentans</name>
    <dbReference type="NCBI Taxonomy" id="2755051"/>
    <lineage>
        <taxon>Bacteria</taxon>
        <taxon>Bacillati</taxon>
        <taxon>Bacillota</taxon>
        <taxon>Clostridia</taxon>
        <taxon>Lachnospirales</taxon>
        <taxon>Lachnospiraceae</taxon>
        <taxon>Variimorphobacter</taxon>
    </lineage>
</organism>
<protein>
    <submittedName>
        <fullName evidence="2">Insulinase family protein</fullName>
    </submittedName>
</protein>
<gene>
    <name evidence="2" type="ORF">H0486_14095</name>
</gene>
<evidence type="ECO:0000313" key="3">
    <source>
        <dbReference type="Proteomes" id="UP000574276"/>
    </source>
</evidence>
<accession>A0A839K3R8</accession>
<dbReference type="PANTHER" id="PTHR43016:SF13">
    <property type="entry name" value="PRESEQUENCE PROTEASE, MITOCHONDRIAL"/>
    <property type="match status" value="1"/>
</dbReference>
<proteinExistence type="predicted"/>
<dbReference type="Pfam" id="PF00675">
    <property type="entry name" value="Peptidase_M16"/>
    <property type="match status" value="1"/>
</dbReference>